<dbReference type="EMBL" id="FNCO01000001">
    <property type="protein sequence ID" value="SDG12988.1"/>
    <property type="molecule type" value="Genomic_DNA"/>
</dbReference>
<gene>
    <name evidence="2" type="ORF">SAMN05216605_101224</name>
</gene>
<dbReference type="InterPro" id="IPR029032">
    <property type="entry name" value="AhpD-like"/>
</dbReference>
<reference evidence="3" key="1">
    <citation type="submission" date="2016-10" db="EMBL/GenBank/DDBJ databases">
        <authorList>
            <person name="Varghese N."/>
            <person name="Submissions S."/>
        </authorList>
    </citation>
    <scope>NUCLEOTIDE SEQUENCE [LARGE SCALE GENOMIC DNA]</scope>
    <source>
        <strain evidence="3">ATCC 700689</strain>
    </source>
</reference>
<organism evidence="2 3">
    <name type="scientific">Pseudomonas abietaniphila</name>
    <dbReference type="NCBI Taxonomy" id="89065"/>
    <lineage>
        <taxon>Bacteria</taxon>
        <taxon>Pseudomonadati</taxon>
        <taxon>Pseudomonadota</taxon>
        <taxon>Gammaproteobacteria</taxon>
        <taxon>Pseudomonadales</taxon>
        <taxon>Pseudomonadaceae</taxon>
        <taxon>Pseudomonas</taxon>
    </lineage>
</organism>
<evidence type="ECO:0000313" key="2">
    <source>
        <dbReference type="EMBL" id="SDG12988.1"/>
    </source>
</evidence>
<proteinExistence type="predicted"/>
<evidence type="ECO:0000313" key="3">
    <source>
        <dbReference type="Proteomes" id="UP000182894"/>
    </source>
</evidence>
<dbReference type="AlphaFoldDB" id="A0A1G7RQ94"/>
<protein>
    <submittedName>
        <fullName evidence="2">Uncharacterized peroxidase-related enzyme</fullName>
    </submittedName>
</protein>
<dbReference type="STRING" id="89065.SAMN05216605_101224"/>
<accession>A0A1G7RQ94</accession>
<evidence type="ECO:0000259" key="1">
    <source>
        <dbReference type="Pfam" id="PF02627"/>
    </source>
</evidence>
<keyword evidence="3" id="KW-1185">Reference proteome</keyword>
<dbReference type="NCBIfam" id="TIGR00778">
    <property type="entry name" value="ahpD_dom"/>
    <property type="match status" value="1"/>
</dbReference>
<sequence>MARFTSVPADQATGATADIYAGIKKSLGKVPNAYATLATLAPAALQAMLAADKVLSGGPLSKPDQETIKLVISELAGCDYCVAAHSMVGKMVGLSVEAMHRIREGQVTGDTKRDALVAFVRHLALNPGTLPDVQVQALQEAGYSGEEVVHIGLAISVITFTNVFNRINDTTVDFPKPE</sequence>
<dbReference type="Proteomes" id="UP000182894">
    <property type="component" value="Unassembled WGS sequence"/>
</dbReference>
<dbReference type="PANTHER" id="PTHR35446:SF3">
    <property type="entry name" value="CMD DOMAIN-CONTAINING PROTEIN"/>
    <property type="match status" value="1"/>
</dbReference>
<keyword evidence="2" id="KW-0560">Oxidoreductase</keyword>
<dbReference type="Gene3D" id="1.20.1290.10">
    <property type="entry name" value="AhpD-like"/>
    <property type="match status" value="1"/>
</dbReference>
<feature type="domain" description="Carboxymuconolactone decarboxylase-like" evidence="1">
    <location>
        <begin position="43"/>
        <end position="100"/>
    </location>
</feature>
<dbReference type="InterPro" id="IPR004675">
    <property type="entry name" value="AhpD_core"/>
</dbReference>
<dbReference type="RefSeq" id="WP_074749560.1">
    <property type="nucleotide sequence ID" value="NZ_FNCO01000001.1"/>
</dbReference>
<dbReference type="SUPFAM" id="SSF69118">
    <property type="entry name" value="AhpD-like"/>
    <property type="match status" value="1"/>
</dbReference>
<dbReference type="Pfam" id="PF02627">
    <property type="entry name" value="CMD"/>
    <property type="match status" value="1"/>
</dbReference>
<dbReference type="InterPro" id="IPR003779">
    <property type="entry name" value="CMD-like"/>
</dbReference>
<name>A0A1G7RQ94_9PSED</name>
<dbReference type="GO" id="GO:0051920">
    <property type="term" value="F:peroxiredoxin activity"/>
    <property type="evidence" value="ECO:0007669"/>
    <property type="project" value="InterPro"/>
</dbReference>
<dbReference type="PANTHER" id="PTHR35446">
    <property type="entry name" value="SI:CH211-175M2.5"/>
    <property type="match status" value="1"/>
</dbReference>
<dbReference type="OrthoDB" id="9808310at2"/>
<keyword evidence="2" id="KW-0575">Peroxidase</keyword>